<keyword evidence="2 4" id="KW-1133">Transmembrane helix</keyword>
<dbReference type="OrthoDB" id="7284889at2"/>
<feature type="domain" description="HIG1" evidence="5">
    <location>
        <begin position="1"/>
        <end position="67"/>
    </location>
</feature>
<dbReference type="eggNOG" id="ENOG5032YUS">
    <property type="taxonomic scope" value="Bacteria"/>
</dbReference>
<dbReference type="Pfam" id="PF04588">
    <property type="entry name" value="HIG_1_N"/>
    <property type="match status" value="1"/>
</dbReference>
<protein>
    <recommendedName>
        <fullName evidence="5">HIG1 domain-containing protein</fullName>
    </recommendedName>
</protein>
<evidence type="ECO:0000256" key="3">
    <source>
        <dbReference type="ARBA" id="ARBA00023136"/>
    </source>
</evidence>
<dbReference type="PATRIC" id="fig|1461693.3.peg.3165"/>
<dbReference type="NCBIfam" id="NF033233">
    <property type="entry name" value="twin_helix"/>
    <property type="match status" value="1"/>
</dbReference>
<dbReference type="AlphaFoldDB" id="A0A058ZGN1"/>
<feature type="transmembrane region" description="Helical" evidence="4">
    <location>
        <begin position="6"/>
        <end position="26"/>
    </location>
</feature>
<sequence>MFQDPLFLVVGAACLVVVVILLLGIGGFAKGGDFNRKHANRLMRYRIVAQLGAVILILLFVLLRGKS</sequence>
<dbReference type="PROSITE" id="PS51503">
    <property type="entry name" value="HIG1"/>
    <property type="match status" value="1"/>
</dbReference>
<evidence type="ECO:0000313" key="6">
    <source>
        <dbReference type="EMBL" id="KCV80743.1"/>
    </source>
</evidence>
<organism evidence="6 7">
    <name type="scientific">Actibacterium atlanticum</name>
    <dbReference type="NCBI Taxonomy" id="1461693"/>
    <lineage>
        <taxon>Bacteria</taxon>
        <taxon>Pseudomonadati</taxon>
        <taxon>Pseudomonadota</taxon>
        <taxon>Alphaproteobacteria</taxon>
        <taxon>Rhodobacterales</taxon>
        <taxon>Roseobacteraceae</taxon>
        <taxon>Actibacterium</taxon>
    </lineage>
</organism>
<accession>A0A058ZGN1</accession>
<evidence type="ECO:0000313" key="7">
    <source>
        <dbReference type="Proteomes" id="UP000024836"/>
    </source>
</evidence>
<evidence type="ECO:0000259" key="5">
    <source>
        <dbReference type="PROSITE" id="PS51503"/>
    </source>
</evidence>
<dbReference type="EMBL" id="AQQY01000018">
    <property type="protein sequence ID" value="KCV80743.1"/>
    <property type="molecule type" value="Genomic_DNA"/>
</dbReference>
<proteinExistence type="predicted"/>
<dbReference type="STRING" id="1461693.ATO10_15702"/>
<comment type="caution">
    <text evidence="6">The sequence shown here is derived from an EMBL/GenBank/DDBJ whole genome shotgun (WGS) entry which is preliminary data.</text>
</comment>
<gene>
    <name evidence="6" type="ORF">ATO10_15702</name>
</gene>
<dbReference type="RefSeq" id="WP_035253435.1">
    <property type="nucleotide sequence ID" value="NZ_AQQY01000018.1"/>
</dbReference>
<evidence type="ECO:0000256" key="2">
    <source>
        <dbReference type="ARBA" id="ARBA00022989"/>
    </source>
</evidence>
<dbReference type="Proteomes" id="UP000024836">
    <property type="component" value="Unassembled WGS sequence"/>
</dbReference>
<name>A0A058ZGN1_9RHOB</name>
<reference evidence="6 7" key="1">
    <citation type="submission" date="2013-04" db="EMBL/GenBank/DDBJ databases">
        <title>Shimia sp. 22II-S11-Z10 Genome Sequencing.</title>
        <authorList>
            <person name="Lai Q."/>
            <person name="Li G."/>
            <person name="Shao Z."/>
        </authorList>
    </citation>
    <scope>NUCLEOTIDE SEQUENCE [LARGE SCALE GENOMIC DNA]</scope>
    <source>
        <strain evidence="7">22II-S11-Z10</strain>
    </source>
</reference>
<keyword evidence="1 4" id="KW-0812">Transmembrane</keyword>
<feature type="transmembrane region" description="Helical" evidence="4">
    <location>
        <begin position="47"/>
        <end position="65"/>
    </location>
</feature>
<keyword evidence="3 4" id="KW-0472">Membrane</keyword>
<dbReference type="InterPro" id="IPR007667">
    <property type="entry name" value="Hypoxia_induced_domain"/>
</dbReference>
<evidence type="ECO:0000256" key="1">
    <source>
        <dbReference type="ARBA" id="ARBA00022692"/>
    </source>
</evidence>
<evidence type="ECO:0000256" key="4">
    <source>
        <dbReference type="SAM" id="Phobius"/>
    </source>
</evidence>
<keyword evidence="7" id="KW-1185">Reference proteome</keyword>